<accession>A0A8S5V1G7</accession>
<protein>
    <submittedName>
        <fullName evidence="1">Uncharacterized protein</fullName>
    </submittedName>
</protein>
<dbReference type="EMBL" id="BK016182">
    <property type="protein sequence ID" value="DAG00574.1"/>
    <property type="molecule type" value="Genomic_DNA"/>
</dbReference>
<organism evidence="1">
    <name type="scientific">Myoviridae sp. ctJ2i1</name>
    <dbReference type="NCBI Taxonomy" id="2825079"/>
    <lineage>
        <taxon>Viruses</taxon>
        <taxon>Duplodnaviria</taxon>
        <taxon>Heunggongvirae</taxon>
        <taxon>Uroviricota</taxon>
        <taxon>Caudoviricetes</taxon>
    </lineage>
</organism>
<name>A0A8S5V1G7_9CAUD</name>
<sequence length="98" mass="11656">MNLTVNQIMSLDNPEEYIRGLFVRLCIINYRTKQKGLTKEDQYEVMQLIESIANTVGYKEEILNKCIDIFSVTMNMHHDFYLSWDLVEEYLKDKVKLS</sequence>
<reference evidence="1" key="1">
    <citation type="journal article" date="2021" name="Proc. Natl. Acad. Sci. U.S.A.">
        <title>A Catalog of Tens of Thousands of Viruses from Human Metagenomes Reveals Hidden Associations with Chronic Diseases.</title>
        <authorList>
            <person name="Tisza M.J."/>
            <person name="Buck C.B."/>
        </authorList>
    </citation>
    <scope>NUCLEOTIDE SEQUENCE</scope>
    <source>
        <strain evidence="1">CtJ2i1</strain>
    </source>
</reference>
<proteinExistence type="predicted"/>
<evidence type="ECO:0000313" key="1">
    <source>
        <dbReference type="EMBL" id="DAG00574.1"/>
    </source>
</evidence>